<evidence type="ECO:0000256" key="1">
    <source>
        <dbReference type="SAM" id="Phobius"/>
    </source>
</evidence>
<keyword evidence="1" id="KW-1133">Transmembrane helix</keyword>
<gene>
    <name evidence="2" type="ORF">RCL2_000099900</name>
</gene>
<keyword evidence="1" id="KW-0812">Transmembrane</keyword>
<dbReference type="Proteomes" id="UP000615446">
    <property type="component" value="Unassembled WGS sequence"/>
</dbReference>
<comment type="caution">
    <text evidence="2">The sequence shown here is derived from an EMBL/GenBank/DDBJ whole genome shotgun (WGS) entry which is preliminary data.</text>
</comment>
<keyword evidence="1" id="KW-0472">Membrane</keyword>
<proteinExistence type="predicted"/>
<dbReference type="EMBL" id="BLAL01000006">
    <property type="protein sequence ID" value="GES73463.1"/>
    <property type="molecule type" value="Genomic_DNA"/>
</dbReference>
<accession>A0A8H3KPH9</accession>
<protein>
    <submittedName>
        <fullName evidence="2">Uncharacterized protein</fullName>
    </submittedName>
</protein>
<evidence type="ECO:0000313" key="3">
    <source>
        <dbReference type="Proteomes" id="UP000615446"/>
    </source>
</evidence>
<dbReference type="AlphaFoldDB" id="A0A8H3KPH9"/>
<organism evidence="2 3">
    <name type="scientific">Rhizophagus clarus</name>
    <dbReference type="NCBI Taxonomy" id="94130"/>
    <lineage>
        <taxon>Eukaryota</taxon>
        <taxon>Fungi</taxon>
        <taxon>Fungi incertae sedis</taxon>
        <taxon>Mucoromycota</taxon>
        <taxon>Glomeromycotina</taxon>
        <taxon>Glomeromycetes</taxon>
        <taxon>Glomerales</taxon>
        <taxon>Glomeraceae</taxon>
        <taxon>Rhizophagus</taxon>
    </lineage>
</organism>
<name>A0A8H3KPH9_9GLOM</name>
<reference evidence="2" key="1">
    <citation type="submission" date="2019-10" db="EMBL/GenBank/DDBJ databases">
        <title>Conservation and host-specific expression of non-tandemly repeated heterogenous ribosome RNA gene in arbuscular mycorrhizal fungi.</title>
        <authorList>
            <person name="Maeda T."/>
            <person name="Kobayashi Y."/>
            <person name="Nakagawa T."/>
            <person name="Ezawa T."/>
            <person name="Yamaguchi K."/>
            <person name="Bino T."/>
            <person name="Nishimoto Y."/>
            <person name="Shigenobu S."/>
            <person name="Kawaguchi M."/>
        </authorList>
    </citation>
    <scope>NUCLEOTIDE SEQUENCE</scope>
    <source>
        <strain evidence="2">HR1</strain>
    </source>
</reference>
<evidence type="ECO:0000313" key="2">
    <source>
        <dbReference type="EMBL" id="GES73463.1"/>
    </source>
</evidence>
<feature type="transmembrane region" description="Helical" evidence="1">
    <location>
        <begin position="34"/>
        <end position="56"/>
    </location>
</feature>
<sequence length="111" mass="12716">MGLYLFTEEGRRGVLVAYSSDLDMLDLDNFSYSNIYGCGFCCGFWTALCCRIFGLIKNTRTTESFNKNMFLGATLYVRFKRRSDLLTSCEKFDSQIAGSFRIGSDLEKEHH</sequence>